<evidence type="ECO:0000313" key="3">
    <source>
        <dbReference type="Proteomes" id="UP000053144"/>
    </source>
</evidence>
<proteinExistence type="predicted"/>
<keyword evidence="1" id="KW-0812">Transmembrane</keyword>
<dbReference type="Gramene" id="KOM30213">
    <property type="protein sequence ID" value="KOM30213"/>
    <property type="gene ID" value="LR48_Vigan1041s000200"/>
</dbReference>
<dbReference type="AlphaFoldDB" id="A0A0L9THW9"/>
<keyword evidence="1" id="KW-1133">Transmembrane helix</keyword>
<reference evidence="3" key="1">
    <citation type="journal article" date="2015" name="Proc. Natl. Acad. Sci. U.S.A.">
        <title>Genome sequencing of adzuki bean (Vigna angularis) provides insight into high starch and low fat accumulation and domestication.</title>
        <authorList>
            <person name="Yang K."/>
            <person name="Tian Z."/>
            <person name="Chen C."/>
            <person name="Luo L."/>
            <person name="Zhao B."/>
            <person name="Wang Z."/>
            <person name="Yu L."/>
            <person name="Li Y."/>
            <person name="Sun Y."/>
            <person name="Li W."/>
            <person name="Chen Y."/>
            <person name="Li Y."/>
            <person name="Zhang Y."/>
            <person name="Ai D."/>
            <person name="Zhao J."/>
            <person name="Shang C."/>
            <person name="Ma Y."/>
            <person name="Wu B."/>
            <person name="Wang M."/>
            <person name="Gao L."/>
            <person name="Sun D."/>
            <person name="Zhang P."/>
            <person name="Guo F."/>
            <person name="Wang W."/>
            <person name="Li Y."/>
            <person name="Wang J."/>
            <person name="Varshney R.K."/>
            <person name="Wang J."/>
            <person name="Ling H.Q."/>
            <person name="Wan P."/>
        </authorList>
    </citation>
    <scope>NUCLEOTIDE SEQUENCE</scope>
    <source>
        <strain evidence="3">cv. Jingnong 6</strain>
    </source>
</reference>
<accession>A0A0L9THW9</accession>
<sequence length="129" mass="13690">MSPLLQSLITLNNPQSPEHRTFSSYSHNRAATIFTRLREEVDHVSDTSSAGKKAEEGLGRLVALFCGLGCWLSRNHACVACLPLFGALCAILLVVLLAFPYPGRSVPATCLAACLVAPLRALSVGDVGP</sequence>
<name>A0A0L9THW9_PHAAN</name>
<organism evidence="2 3">
    <name type="scientific">Phaseolus angularis</name>
    <name type="common">Azuki bean</name>
    <name type="synonym">Vigna angularis</name>
    <dbReference type="NCBI Taxonomy" id="3914"/>
    <lineage>
        <taxon>Eukaryota</taxon>
        <taxon>Viridiplantae</taxon>
        <taxon>Streptophyta</taxon>
        <taxon>Embryophyta</taxon>
        <taxon>Tracheophyta</taxon>
        <taxon>Spermatophyta</taxon>
        <taxon>Magnoliopsida</taxon>
        <taxon>eudicotyledons</taxon>
        <taxon>Gunneridae</taxon>
        <taxon>Pentapetalae</taxon>
        <taxon>rosids</taxon>
        <taxon>fabids</taxon>
        <taxon>Fabales</taxon>
        <taxon>Fabaceae</taxon>
        <taxon>Papilionoideae</taxon>
        <taxon>50 kb inversion clade</taxon>
        <taxon>NPAAA clade</taxon>
        <taxon>indigoferoid/millettioid clade</taxon>
        <taxon>Phaseoleae</taxon>
        <taxon>Vigna</taxon>
    </lineage>
</organism>
<keyword evidence="1" id="KW-0472">Membrane</keyword>
<evidence type="ECO:0000313" key="2">
    <source>
        <dbReference type="EMBL" id="KOM30213.1"/>
    </source>
</evidence>
<evidence type="ECO:0000256" key="1">
    <source>
        <dbReference type="SAM" id="Phobius"/>
    </source>
</evidence>
<protein>
    <submittedName>
        <fullName evidence="2">Uncharacterized protein</fullName>
    </submittedName>
</protein>
<gene>
    <name evidence="2" type="ORF">LR48_Vigan1041s000200</name>
</gene>
<dbReference type="EMBL" id="KQ258615">
    <property type="protein sequence ID" value="KOM30213.1"/>
    <property type="molecule type" value="Genomic_DNA"/>
</dbReference>
<dbReference type="Proteomes" id="UP000053144">
    <property type="component" value="Unassembled WGS sequence"/>
</dbReference>
<feature type="transmembrane region" description="Helical" evidence="1">
    <location>
        <begin position="77"/>
        <end position="99"/>
    </location>
</feature>